<accession>A0A327RCA0</accession>
<keyword evidence="7" id="KW-0732">Signal</keyword>
<dbReference type="RefSeq" id="WP_111622478.1">
    <property type="nucleotide sequence ID" value="NZ_QLLN01000002.1"/>
</dbReference>
<keyword evidence="8" id="KW-0969">Cilium</keyword>
<keyword evidence="6" id="KW-0964">Secreted</keyword>
<comment type="subcellular location">
    <subcellularLocation>
        <location evidence="1">Cell projection</location>
        <location evidence="1">Cilium</location>
    </subcellularLocation>
    <subcellularLocation>
        <location evidence="3">Cytoplasm</location>
    </subcellularLocation>
    <subcellularLocation>
        <location evidence="2">Secreted</location>
        <location evidence="2">Cell wall</location>
    </subcellularLocation>
</comment>
<dbReference type="Proteomes" id="UP000249696">
    <property type="component" value="Unassembled WGS sequence"/>
</dbReference>
<proteinExistence type="predicted"/>
<keyword evidence="10" id="KW-0966">Cell projection</keyword>
<organism evidence="12 13">
    <name type="scientific">Arenibacter echinorum</name>
    <dbReference type="NCBI Taxonomy" id="440515"/>
    <lineage>
        <taxon>Bacteria</taxon>
        <taxon>Pseudomonadati</taxon>
        <taxon>Bacteroidota</taxon>
        <taxon>Flavobacteriia</taxon>
        <taxon>Flavobacteriales</taxon>
        <taxon>Flavobacteriaceae</taxon>
        <taxon>Arenibacter</taxon>
    </lineage>
</organism>
<keyword evidence="9" id="KW-0325">Glycoprotein</keyword>
<evidence type="ECO:0000256" key="2">
    <source>
        <dbReference type="ARBA" id="ARBA00004191"/>
    </source>
</evidence>
<evidence type="ECO:0000256" key="5">
    <source>
        <dbReference type="ARBA" id="ARBA00022512"/>
    </source>
</evidence>
<dbReference type="InterPro" id="IPR036941">
    <property type="entry name" value="Rcpt_L-dom_sf"/>
</dbReference>
<dbReference type="Pfam" id="PF22544">
    <property type="entry name" value="HYDIN_VesB_CFA65-like_Ig"/>
    <property type="match status" value="1"/>
</dbReference>
<dbReference type="SUPFAM" id="SSF52058">
    <property type="entry name" value="L domain-like"/>
    <property type="match status" value="1"/>
</dbReference>
<dbReference type="GO" id="GO:0030313">
    <property type="term" value="C:cell envelope"/>
    <property type="evidence" value="ECO:0007669"/>
    <property type="project" value="UniProtKB-SubCell"/>
</dbReference>
<reference evidence="12 13" key="1">
    <citation type="submission" date="2018-06" db="EMBL/GenBank/DDBJ databases">
        <title>Genomic Encyclopedia of Archaeal and Bacterial Type Strains, Phase II (KMG-II): from individual species to whole genera.</title>
        <authorList>
            <person name="Goeker M."/>
        </authorList>
    </citation>
    <scope>NUCLEOTIDE SEQUENCE [LARGE SCALE GENOMIC DNA]</scope>
    <source>
        <strain evidence="12 13">DSM 23522</strain>
    </source>
</reference>
<evidence type="ECO:0000256" key="6">
    <source>
        <dbReference type="ARBA" id="ARBA00022525"/>
    </source>
</evidence>
<dbReference type="Gene3D" id="2.60.40.10">
    <property type="entry name" value="Immunoglobulins"/>
    <property type="match status" value="1"/>
</dbReference>
<feature type="domain" description="HYDIN/VesB/CFA65-like Ig-like" evidence="11">
    <location>
        <begin position="58"/>
        <end position="143"/>
    </location>
</feature>
<dbReference type="PANTHER" id="PTHR31018">
    <property type="entry name" value="SPORULATION-SPECIFIC PROTEIN-RELATED"/>
    <property type="match status" value="1"/>
</dbReference>
<dbReference type="OrthoDB" id="9765957at2"/>
<gene>
    <name evidence="12" type="ORF">LV92_00923</name>
</gene>
<dbReference type="InterPro" id="IPR013783">
    <property type="entry name" value="Ig-like_fold"/>
</dbReference>
<evidence type="ECO:0000256" key="7">
    <source>
        <dbReference type="ARBA" id="ARBA00022729"/>
    </source>
</evidence>
<keyword evidence="4" id="KW-0963">Cytoplasm</keyword>
<evidence type="ECO:0000256" key="8">
    <source>
        <dbReference type="ARBA" id="ARBA00023069"/>
    </source>
</evidence>
<evidence type="ECO:0000256" key="3">
    <source>
        <dbReference type="ARBA" id="ARBA00004496"/>
    </source>
</evidence>
<evidence type="ECO:0000256" key="1">
    <source>
        <dbReference type="ARBA" id="ARBA00004138"/>
    </source>
</evidence>
<evidence type="ECO:0000256" key="4">
    <source>
        <dbReference type="ARBA" id="ARBA00022490"/>
    </source>
</evidence>
<evidence type="ECO:0000256" key="10">
    <source>
        <dbReference type="ARBA" id="ARBA00023273"/>
    </source>
</evidence>
<evidence type="ECO:0000313" key="13">
    <source>
        <dbReference type="Proteomes" id="UP000249696"/>
    </source>
</evidence>
<sequence>MQTNPTHKAMKFRNQILILIYIIIFSGCSSDDKDAPIENEPETEIEQTAIINLTSEESNEIDFGDVVTNIIATRVFSIQNSGNSDLNITNIILPDNYTIDSTSGIIPSNSSKQFTVTFIPTEIADYSNSITIESNATSGSNVTPIIGFGVSSVYEGSVTLITQEEVEDFAKLGYTEITVALFIGNINNFSKITSLASLNKLTDVGSLQVISTRALEDLSGLENLNVSHSIQLLSNSALKNVDALLGVTKLSDYLSFLSNSALTQIDGLSNITEVGDNLRIKNHPLLTNLDGLSNVTIIKKDLIVEENPLIENLNSLSTLQNVSSVRFQDNSSLYDYCGIKELLLNGGVSGTFYNTSYNRYNPTQYEIIYNDCLKEIPEGVYDGSVLIRGATSLNKFASKEYHTVDGNFSINDSFYEDEHRDISTLEGLNNLRTINGTFSIRKTILINLSGLENLLSAKQIVFEENTDLANYCALNSFIQNGTLGENYNGIPGEEYLCVDNFYNPTIADLQNGQCTE</sequence>
<dbReference type="GO" id="GO:0005737">
    <property type="term" value="C:cytoplasm"/>
    <property type="evidence" value="ECO:0007669"/>
    <property type="project" value="UniProtKB-SubCell"/>
</dbReference>
<comment type="caution">
    <text evidence="12">The sequence shown here is derived from an EMBL/GenBank/DDBJ whole genome shotgun (WGS) entry which is preliminary data.</text>
</comment>
<dbReference type="InterPro" id="IPR051648">
    <property type="entry name" value="CWI-Assembly_Regulator"/>
</dbReference>
<dbReference type="EMBL" id="QLLN01000002">
    <property type="protein sequence ID" value="RAJ13808.1"/>
    <property type="molecule type" value="Genomic_DNA"/>
</dbReference>
<dbReference type="Gene3D" id="3.80.20.20">
    <property type="entry name" value="Receptor L-domain"/>
    <property type="match status" value="1"/>
</dbReference>
<dbReference type="PANTHER" id="PTHR31018:SF3">
    <property type="entry name" value="RECEPTOR PROTEIN-TYROSINE KINASE"/>
    <property type="match status" value="1"/>
</dbReference>
<keyword evidence="13" id="KW-1185">Reference proteome</keyword>
<name>A0A327RCA0_9FLAO</name>
<evidence type="ECO:0000313" key="12">
    <source>
        <dbReference type="EMBL" id="RAJ13808.1"/>
    </source>
</evidence>
<keyword evidence="5" id="KW-0134">Cell wall</keyword>
<dbReference type="AlphaFoldDB" id="A0A327RCA0"/>
<protein>
    <submittedName>
        <fullName evidence="12">Uncharacterized protein DUF1573</fullName>
    </submittedName>
</protein>
<dbReference type="InterPro" id="IPR053879">
    <property type="entry name" value="HYDIN_VesB_CFA65-like_Ig"/>
</dbReference>
<evidence type="ECO:0000259" key="11">
    <source>
        <dbReference type="Pfam" id="PF22544"/>
    </source>
</evidence>
<evidence type="ECO:0000256" key="9">
    <source>
        <dbReference type="ARBA" id="ARBA00023180"/>
    </source>
</evidence>